<sequence length="220" mass="23162">MGLVLLIAACSPSAQETAAPGPAVLAINPLVSATGVVVPEEEALLSVSAGGVVENVLVEKGDQVSAGQVLVQLEGTEQLAAAVSGAALELANAQFVLDKLYQDTDLLAAQSLRSAETAEQALEDLNNPELQEALALQAVADAQKAVDMTERNARYTRSPASQADIDAQKAQLVLAQDALDKANEDFERHANKPEDNITRAHFLARQAAAQQVYDNVVRQL</sequence>
<feature type="non-terminal residue" evidence="4">
    <location>
        <position position="220"/>
    </location>
</feature>
<proteinExistence type="predicted"/>
<accession>X0ZFA7</accession>
<name>X0ZFA7_9ZZZZ</name>
<dbReference type="Gene3D" id="2.40.50.100">
    <property type="match status" value="1"/>
</dbReference>
<protein>
    <submittedName>
        <fullName evidence="4">Uncharacterized protein</fullName>
    </submittedName>
</protein>
<dbReference type="AlphaFoldDB" id="X0ZFA7"/>
<feature type="coiled-coil region" evidence="3">
    <location>
        <begin position="165"/>
        <end position="192"/>
    </location>
</feature>
<keyword evidence="2 3" id="KW-0175">Coiled coil</keyword>
<dbReference type="PANTHER" id="PTHR32347">
    <property type="entry name" value="EFFLUX SYSTEM COMPONENT YKNX-RELATED"/>
    <property type="match status" value="1"/>
</dbReference>
<comment type="caution">
    <text evidence="4">The sequence shown here is derived from an EMBL/GenBank/DDBJ whole genome shotgun (WGS) entry which is preliminary data.</text>
</comment>
<evidence type="ECO:0000256" key="3">
    <source>
        <dbReference type="SAM" id="Coils"/>
    </source>
</evidence>
<organism evidence="4">
    <name type="scientific">marine sediment metagenome</name>
    <dbReference type="NCBI Taxonomy" id="412755"/>
    <lineage>
        <taxon>unclassified sequences</taxon>
        <taxon>metagenomes</taxon>
        <taxon>ecological metagenomes</taxon>
    </lineage>
</organism>
<dbReference type="EMBL" id="BARS01054249">
    <property type="protein sequence ID" value="GAG47016.1"/>
    <property type="molecule type" value="Genomic_DNA"/>
</dbReference>
<dbReference type="InterPro" id="IPR050465">
    <property type="entry name" value="UPF0194_transport"/>
</dbReference>
<reference evidence="4" key="1">
    <citation type="journal article" date="2014" name="Front. Microbiol.">
        <title>High frequency of phylogenetically diverse reductive dehalogenase-homologous genes in deep subseafloor sedimentary metagenomes.</title>
        <authorList>
            <person name="Kawai M."/>
            <person name="Futagami T."/>
            <person name="Toyoda A."/>
            <person name="Takaki Y."/>
            <person name="Nishi S."/>
            <person name="Hori S."/>
            <person name="Arai W."/>
            <person name="Tsubouchi T."/>
            <person name="Morono Y."/>
            <person name="Uchiyama I."/>
            <person name="Ito T."/>
            <person name="Fujiyama A."/>
            <person name="Inagaki F."/>
            <person name="Takami H."/>
        </authorList>
    </citation>
    <scope>NUCLEOTIDE SEQUENCE</scope>
    <source>
        <strain evidence="4">Expedition CK06-06</strain>
    </source>
</reference>
<dbReference type="GO" id="GO:0030313">
    <property type="term" value="C:cell envelope"/>
    <property type="evidence" value="ECO:0007669"/>
    <property type="project" value="UniProtKB-SubCell"/>
</dbReference>
<dbReference type="SUPFAM" id="SSF51230">
    <property type="entry name" value="Single hybrid motif"/>
    <property type="match status" value="1"/>
</dbReference>
<dbReference type="PANTHER" id="PTHR32347:SF23">
    <property type="entry name" value="BLL5650 PROTEIN"/>
    <property type="match status" value="1"/>
</dbReference>
<evidence type="ECO:0000256" key="1">
    <source>
        <dbReference type="ARBA" id="ARBA00004196"/>
    </source>
</evidence>
<comment type="subcellular location">
    <subcellularLocation>
        <location evidence="1">Cell envelope</location>
    </subcellularLocation>
</comment>
<evidence type="ECO:0000313" key="4">
    <source>
        <dbReference type="EMBL" id="GAG47016.1"/>
    </source>
</evidence>
<dbReference type="InterPro" id="IPR011053">
    <property type="entry name" value="Single_hybrid_motif"/>
</dbReference>
<evidence type="ECO:0000256" key="2">
    <source>
        <dbReference type="ARBA" id="ARBA00023054"/>
    </source>
</evidence>
<gene>
    <name evidence="4" type="ORF">S01H1_80346</name>
</gene>